<protein>
    <submittedName>
        <fullName evidence="8">Uncharacterized protein</fullName>
    </submittedName>
</protein>
<keyword evidence="2" id="KW-0336">GPI-anchor</keyword>
<evidence type="ECO:0000313" key="9">
    <source>
        <dbReference type="Proteomes" id="UP001159042"/>
    </source>
</evidence>
<organism evidence="8 9">
    <name type="scientific">Exocentrus adspersus</name>
    <dbReference type="NCBI Taxonomy" id="1586481"/>
    <lineage>
        <taxon>Eukaryota</taxon>
        <taxon>Metazoa</taxon>
        <taxon>Ecdysozoa</taxon>
        <taxon>Arthropoda</taxon>
        <taxon>Hexapoda</taxon>
        <taxon>Insecta</taxon>
        <taxon>Pterygota</taxon>
        <taxon>Neoptera</taxon>
        <taxon>Endopterygota</taxon>
        <taxon>Coleoptera</taxon>
        <taxon>Polyphaga</taxon>
        <taxon>Cucujiformia</taxon>
        <taxon>Chrysomeloidea</taxon>
        <taxon>Cerambycidae</taxon>
        <taxon>Lamiinae</taxon>
        <taxon>Acanthocinini</taxon>
        <taxon>Exocentrus</taxon>
    </lineage>
</organism>
<dbReference type="Proteomes" id="UP001159042">
    <property type="component" value="Unassembled WGS sequence"/>
</dbReference>
<dbReference type="AlphaFoldDB" id="A0AAV8WBC5"/>
<name>A0AAV8WBC5_9CUCU</name>
<keyword evidence="6" id="KW-0472">Membrane</keyword>
<proteinExistence type="predicted"/>
<dbReference type="EMBL" id="JANEYG010000004">
    <property type="protein sequence ID" value="KAJ8923839.1"/>
    <property type="molecule type" value="Genomic_DNA"/>
</dbReference>
<keyword evidence="3" id="KW-0812">Transmembrane</keyword>
<dbReference type="PANTHER" id="PTHR33562">
    <property type="entry name" value="ATILLA, ISOFORM B-RELATED-RELATED"/>
    <property type="match status" value="1"/>
</dbReference>
<gene>
    <name evidence="8" type="ORF">NQ315_010421</name>
</gene>
<keyword evidence="9" id="KW-1185">Reference proteome</keyword>
<keyword evidence="2" id="KW-0325">Glycoprotein</keyword>
<comment type="caution">
    <text evidence="8">The sequence shown here is derived from an EMBL/GenBank/DDBJ whole genome shotgun (WGS) entry which is preliminary data.</text>
</comment>
<dbReference type="PANTHER" id="PTHR33562:SF29">
    <property type="entry name" value="PROTEIN SLEEPLESS"/>
    <property type="match status" value="1"/>
</dbReference>
<sequence length="182" mass="20319">MDYFRLFYLLFVNNLIKDQSRGVIIMNFKLILTICLLIEIPFSVGVVGLKCYVCGNDGEFSCNDFELEKDVYIKECTPPSNQGCAKRTNVTMVIRECSIHRFDDCEAANGVEYCYCLTDLCNSNISELVGPPDDEDSIEGSGIKVTSTAAEKPITTIGKSWGGKVNMYSFLLCIPFTLLLNK</sequence>
<evidence type="ECO:0000256" key="1">
    <source>
        <dbReference type="ARBA" id="ARBA00004589"/>
    </source>
</evidence>
<dbReference type="InterPro" id="IPR050975">
    <property type="entry name" value="Sleep_regulator"/>
</dbReference>
<evidence type="ECO:0000256" key="6">
    <source>
        <dbReference type="ARBA" id="ARBA00023136"/>
    </source>
</evidence>
<evidence type="ECO:0000256" key="3">
    <source>
        <dbReference type="ARBA" id="ARBA00022692"/>
    </source>
</evidence>
<dbReference type="GO" id="GO:0098552">
    <property type="term" value="C:side of membrane"/>
    <property type="evidence" value="ECO:0007669"/>
    <property type="project" value="UniProtKB-KW"/>
</dbReference>
<keyword evidence="4" id="KW-0732">Signal</keyword>
<comment type="subcellular location">
    <subcellularLocation>
        <location evidence="1">Membrane</location>
        <topology evidence="1">Lipid-anchor</topology>
        <topology evidence="1">GPI-anchor</topology>
    </subcellularLocation>
</comment>
<accession>A0AAV8WBC5</accession>
<keyword evidence="7" id="KW-0449">Lipoprotein</keyword>
<evidence type="ECO:0000256" key="2">
    <source>
        <dbReference type="ARBA" id="ARBA00022622"/>
    </source>
</evidence>
<reference evidence="8 9" key="1">
    <citation type="journal article" date="2023" name="Insect Mol. Biol.">
        <title>Genome sequencing provides insights into the evolution of gene families encoding plant cell wall-degrading enzymes in longhorned beetles.</title>
        <authorList>
            <person name="Shin N.R."/>
            <person name="Okamura Y."/>
            <person name="Kirsch R."/>
            <person name="Pauchet Y."/>
        </authorList>
    </citation>
    <scope>NUCLEOTIDE SEQUENCE [LARGE SCALE GENOMIC DNA]</scope>
    <source>
        <strain evidence="8">EAD_L_NR</strain>
    </source>
</reference>
<evidence type="ECO:0000256" key="5">
    <source>
        <dbReference type="ARBA" id="ARBA00022989"/>
    </source>
</evidence>
<keyword evidence="5" id="KW-1133">Transmembrane helix</keyword>
<evidence type="ECO:0000256" key="4">
    <source>
        <dbReference type="ARBA" id="ARBA00022729"/>
    </source>
</evidence>
<evidence type="ECO:0000256" key="7">
    <source>
        <dbReference type="ARBA" id="ARBA00023288"/>
    </source>
</evidence>
<evidence type="ECO:0000313" key="8">
    <source>
        <dbReference type="EMBL" id="KAJ8923839.1"/>
    </source>
</evidence>